<evidence type="ECO:0000313" key="1">
    <source>
        <dbReference type="EMBL" id="PIU24506.1"/>
    </source>
</evidence>
<dbReference type="AlphaFoldDB" id="A0A2M6YCS6"/>
<comment type="caution">
    <text evidence="1">The sequence shown here is derived from an EMBL/GenBank/DDBJ whole genome shotgun (WGS) entry which is preliminary data.</text>
</comment>
<evidence type="ECO:0000313" key="2">
    <source>
        <dbReference type="Proteomes" id="UP000229896"/>
    </source>
</evidence>
<proteinExistence type="predicted"/>
<organism evidence="1 2">
    <name type="scientific">Candidatus Berkelbacteria bacterium CG08_land_8_20_14_0_20_39_8</name>
    <dbReference type="NCBI Taxonomy" id="1974511"/>
    <lineage>
        <taxon>Bacteria</taxon>
        <taxon>Candidatus Berkelbacteria</taxon>
    </lineage>
</organism>
<protein>
    <submittedName>
        <fullName evidence="1">Uncharacterized protein</fullName>
    </submittedName>
</protein>
<sequence>MLGFNPNTRNNCLNASITDLFLENARNSILVILCPLPYVSDYLNYSKKTICPTGKTYLIIKNPQQFFTGDFLTR</sequence>
<name>A0A2M6YCS6_9BACT</name>
<gene>
    <name evidence="1" type="ORF">COT12_00695</name>
</gene>
<accession>A0A2M6YCS6</accession>
<reference evidence="2" key="1">
    <citation type="submission" date="2017-09" db="EMBL/GenBank/DDBJ databases">
        <title>Depth-based differentiation of microbial function through sediment-hosted aquifers and enrichment of novel symbionts in the deep terrestrial subsurface.</title>
        <authorList>
            <person name="Probst A.J."/>
            <person name="Ladd B."/>
            <person name="Jarett J.K."/>
            <person name="Geller-Mcgrath D.E."/>
            <person name="Sieber C.M.K."/>
            <person name="Emerson J.B."/>
            <person name="Anantharaman K."/>
            <person name="Thomas B.C."/>
            <person name="Malmstrom R."/>
            <person name="Stieglmeier M."/>
            <person name="Klingl A."/>
            <person name="Woyke T."/>
            <person name="Ryan C.M."/>
            <person name="Banfield J.F."/>
        </authorList>
    </citation>
    <scope>NUCLEOTIDE SEQUENCE [LARGE SCALE GENOMIC DNA]</scope>
</reference>
<dbReference type="Proteomes" id="UP000229896">
    <property type="component" value="Unassembled WGS sequence"/>
</dbReference>
<dbReference type="EMBL" id="PEXI01000025">
    <property type="protein sequence ID" value="PIU24506.1"/>
    <property type="molecule type" value="Genomic_DNA"/>
</dbReference>